<reference evidence="4 5" key="1">
    <citation type="submission" date="2024-09" db="EMBL/GenBank/DDBJ databases">
        <authorList>
            <person name="Sun Q."/>
            <person name="Mori K."/>
        </authorList>
    </citation>
    <scope>NUCLEOTIDE SEQUENCE [LARGE SCALE GENOMIC DNA]</scope>
    <source>
        <strain evidence="4 5">CGMCC 1.9126</strain>
    </source>
</reference>
<dbReference type="InterPro" id="IPR050109">
    <property type="entry name" value="HTH-type_TetR-like_transc_reg"/>
</dbReference>
<dbReference type="PROSITE" id="PS50977">
    <property type="entry name" value="HTH_TETR_2"/>
    <property type="match status" value="1"/>
</dbReference>
<dbReference type="InterPro" id="IPR009057">
    <property type="entry name" value="Homeodomain-like_sf"/>
</dbReference>
<dbReference type="SUPFAM" id="SSF46689">
    <property type="entry name" value="Homeodomain-like"/>
    <property type="match status" value="1"/>
</dbReference>
<keyword evidence="5" id="KW-1185">Reference proteome</keyword>
<sequence length="190" mass="21912">MSPRKPAQDELTKEAIIHVARELFVTSGYPSFSMRKLAKELGCSHGAIYYHFKNKAELFYGIVTQDFLTLDQVLEEVLSTPTNSNEEKLYLILFEYIRFGLTHQPQYEVMFLIKDEEIKGYLLEAPNKSYLHFANAVASLATKRLSPKEIWSLFIGIHGFVTHYCRTETTFEDVKPLAKSHVEFLLKALK</sequence>
<evidence type="ECO:0000259" key="3">
    <source>
        <dbReference type="PROSITE" id="PS50977"/>
    </source>
</evidence>
<protein>
    <submittedName>
        <fullName evidence="4">TetR/AcrR family transcriptional regulator</fullName>
    </submittedName>
</protein>
<comment type="caution">
    <text evidence="4">The sequence shown here is derived from an EMBL/GenBank/DDBJ whole genome shotgun (WGS) entry which is preliminary data.</text>
</comment>
<dbReference type="Pfam" id="PF00440">
    <property type="entry name" value="TetR_N"/>
    <property type="match status" value="1"/>
</dbReference>
<feature type="DNA-binding region" description="H-T-H motif" evidence="2">
    <location>
        <begin position="33"/>
        <end position="52"/>
    </location>
</feature>
<accession>A0ABV6L011</accession>
<dbReference type="Proteomes" id="UP001589738">
    <property type="component" value="Unassembled WGS sequence"/>
</dbReference>
<gene>
    <name evidence="4" type="ORF">ACFFHF_20865</name>
</gene>
<organism evidence="4 5">
    <name type="scientific">Robertmurraya beringensis</name>
    <dbReference type="NCBI Taxonomy" id="641660"/>
    <lineage>
        <taxon>Bacteria</taxon>
        <taxon>Bacillati</taxon>
        <taxon>Bacillota</taxon>
        <taxon>Bacilli</taxon>
        <taxon>Bacillales</taxon>
        <taxon>Bacillaceae</taxon>
        <taxon>Robertmurraya</taxon>
    </lineage>
</organism>
<evidence type="ECO:0000256" key="2">
    <source>
        <dbReference type="PROSITE-ProRule" id="PRU00335"/>
    </source>
</evidence>
<dbReference type="InterPro" id="IPR001647">
    <property type="entry name" value="HTH_TetR"/>
</dbReference>
<dbReference type="RefSeq" id="WP_160547232.1">
    <property type="nucleotide sequence ID" value="NZ_JBHLUU010000123.1"/>
</dbReference>
<name>A0ABV6L011_9BACI</name>
<evidence type="ECO:0000256" key="1">
    <source>
        <dbReference type="ARBA" id="ARBA00023125"/>
    </source>
</evidence>
<dbReference type="PANTHER" id="PTHR30055:SF212">
    <property type="entry name" value="TETR-FAMILY FAMILY TRANSCRIPTIONAL REGULATOR"/>
    <property type="match status" value="1"/>
</dbReference>
<evidence type="ECO:0000313" key="4">
    <source>
        <dbReference type="EMBL" id="MFC0477646.1"/>
    </source>
</evidence>
<keyword evidence="1 2" id="KW-0238">DNA-binding</keyword>
<feature type="domain" description="HTH tetR-type" evidence="3">
    <location>
        <begin position="10"/>
        <end position="70"/>
    </location>
</feature>
<dbReference type="EMBL" id="JBHLUU010000123">
    <property type="protein sequence ID" value="MFC0477646.1"/>
    <property type="molecule type" value="Genomic_DNA"/>
</dbReference>
<dbReference type="PANTHER" id="PTHR30055">
    <property type="entry name" value="HTH-TYPE TRANSCRIPTIONAL REGULATOR RUTR"/>
    <property type="match status" value="1"/>
</dbReference>
<evidence type="ECO:0000313" key="5">
    <source>
        <dbReference type="Proteomes" id="UP001589738"/>
    </source>
</evidence>
<dbReference type="PRINTS" id="PR00455">
    <property type="entry name" value="HTHTETR"/>
</dbReference>
<proteinExistence type="predicted"/>
<dbReference type="Gene3D" id="1.10.357.10">
    <property type="entry name" value="Tetracycline Repressor, domain 2"/>
    <property type="match status" value="1"/>
</dbReference>